<accession>U9T3B4</accession>
<proteinExistence type="predicted"/>
<dbReference type="VEuPathDB" id="FungiDB:RhiirFUN_017846"/>
<dbReference type="HOGENOM" id="CLU_1533393_0_0_1"/>
<sequence length="175" mass="20281">MFPFFWILLITKMKDECSVGQLDNFGQVWTVLDKFWTGFLTILLCLKPLKLKIVSKTHHWMSAITSWPDGYVRITRSFCYLNSKHHILCSRIKKDPIEDSPHNANLVTFQILNVSFAQAKRVQVLQGYQVRGTLLRHVGIADKSMTNWVVLRLDRDANRVRNILLKLLTKGQVLA</sequence>
<protein>
    <submittedName>
        <fullName evidence="1">Uncharacterized protein</fullName>
    </submittedName>
</protein>
<organism evidence="1">
    <name type="scientific">Rhizophagus irregularis (strain DAOM 181602 / DAOM 197198 / MUCL 43194)</name>
    <name type="common">Arbuscular mycorrhizal fungus</name>
    <name type="synonym">Glomus intraradices</name>
    <dbReference type="NCBI Taxonomy" id="747089"/>
    <lineage>
        <taxon>Eukaryota</taxon>
        <taxon>Fungi</taxon>
        <taxon>Fungi incertae sedis</taxon>
        <taxon>Mucoromycota</taxon>
        <taxon>Glomeromycotina</taxon>
        <taxon>Glomeromycetes</taxon>
        <taxon>Glomerales</taxon>
        <taxon>Glomeraceae</taxon>
        <taxon>Rhizophagus</taxon>
    </lineage>
</organism>
<gene>
    <name evidence="1" type="ORF">GLOINDRAFT_88777</name>
</gene>
<evidence type="ECO:0000313" key="1">
    <source>
        <dbReference type="EMBL" id="ERZ97850.1"/>
    </source>
</evidence>
<dbReference type="EMBL" id="KI299254">
    <property type="protein sequence ID" value="ERZ97850.1"/>
    <property type="molecule type" value="Genomic_DNA"/>
</dbReference>
<dbReference type="AlphaFoldDB" id="U9T3B4"/>
<name>U9T3B4_RHIID</name>
<reference evidence="1" key="1">
    <citation type="submission" date="2013-07" db="EMBL/GenBank/DDBJ databases">
        <title>The genome of an arbuscular mycorrhizal fungus provides insights into the evolution of the oldest plant symbiosis.</title>
        <authorList>
            <consortium name="DOE Joint Genome Institute"/>
            <person name="Tisserant E."/>
            <person name="Malbreil M."/>
            <person name="Kuo A."/>
            <person name="Kohler A."/>
            <person name="Symeonidi A."/>
            <person name="Balestrini R."/>
            <person name="Charron P."/>
            <person name="Duensing N."/>
            <person name="Frei-dit-Frey N."/>
            <person name="Gianinazzi-Pearson V."/>
            <person name="Gilbert B."/>
            <person name="Handa Y."/>
            <person name="Hijri M."/>
            <person name="Kaul R."/>
            <person name="Kawaguchi M."/>
            <person name="Krajinski F."/>
            <person name="Lammers P."/>
            <person name="Lapierre D."/>
            <person name="Masclaux F.G."/>
            <person name="Murat C."/>
            <person name="Morin E."/>
            <person name="Ndikumana S."/>
            <person name="Pagni M."/>
            <person name="Petitpierre D."/>
            <person name="Requena N."/>
            <person name="Rosikiewicz P."/>
            <person name="Riley R."/>
            <person name="Saito K."/>
            <person name="San Clemente H."/>
            <person name="Shapiro H."/>
            <person name="van Tuinen D."/>
            <person name="Becard G."/>
            <person name="Bonfante P."/>
            <person name="Paszkowski U."/>
            <person name="Shachar-Hill Y."/>
            <person name="Young J.P."/>
            <person name="Sanders I.R."/>
            <person name="Henrissat B."/>
            <person name="Rensing S.A."/>
            <person name="Grigoriev I.V."/>
            <person name="Corradi N."/>
            <person name="Roux C."/>
            <person name="Martin F."/>
        </authorList>
    </citation>
    <scope>NUCLEOTIDE SEQUENCE</scope>
    <source>
        <strain evidence="1">DAOM 197198</strain>
    </source>
</reference>